<dbReference type="Pfam" id="PF02811">
    <property type="entry name" value="PHP"/>
    <property type="match status" value="1"/>
</dbReference>
<dbReference type="SUPFAM" id="SSF89550">
    <property type="entry name" value="PHP domain-like"/>
    <property type="match status" value="1"/>
</dbReference>
<sequence length="284" mass="31648">MRKISLHGGHSGQYCDHARDTLADIVAAYHGAGFECIGLTEHMPPFGDAGLYPDEIELGRTSGWMEARFALYVAEARSLARAYHDRMRILVGMETEWYPGCTEWVKELRQYYALDYVVGSVHHVQGVCFDFSRESYYKVAARCGGTSRMYAAYFDEQFEMLREIKPEVVGHFDLIRLHDPDYLQTMAEPEVWKRIIRNLEWIQGAGAFLDINARALLKGQPEPYVCAPILDAAAKLGIGAAYGDDAHGVADVGYGFAQVEEVLAVRKMRGPEASIAPILGSLCG</sequence>
<dbReference type="PANTHER" id="PTHR21039">
    <property type="entry name" value="HISTIDINOL PHOSPHATASE-RELATED"/>
    <property type="match status" value="1"/>
</dbReference>
<evidence type="ECO:0000256" key="8">
    <source>
        <dbReference type="RuleBase" id="RU366003"/>
    </source>
</evidence>
<dbReference type="NCBIfam" id="TIGR01856">
    <property type="entry name" value="hisJ_fam"/>
    <property type="match status" value="1"/>
</dbReference>
<comment type="catalytic activity">
    <reaction evidence="7 8">
        <text>L-histidinol phosphate + H2O = L-histidinol + phosphate</text>
        <dbReference type="Rhea" id="RHEA:14465"/>
        <dbReference type="ChEBI" id="CHEBI:15377"/>
        <dbReference type="ChEBI" id="CHEBI:43474"/>
        <dbReference type="ChEBI" id="CHEBI:57699"/>
        <dbReference type="ChEBI" id="CHEBI:57980"/>
        <dbReference type="EC" id="3.1.3.15"/>
    </reaction>
</comment>
<dbReference type="GO" id="GO:0004401">
    <property type="term" value="F:histidinol-phosphatase activity"/>
    <property type="evidence" value="ECO:0007669"/>
    <property type="project" value="UniProtKB-UniRule"/>
</dbReference>
<dbReference type="Proteomes" id="UP000198635">
    <property type="component" value="Unassembled WGS sequence"/>
</dbReference>
<keyword evidence="11" id="KW-1185">Reference proteome</keyword>
<dbReference type="EC" id="3.1.3.15" evidence="3 8"/>
<keyword evidence="5 8" id="KW-0378">Hydrolase</keyword>
<evidence type="ECO:0000256" key="5">
    <source>
        <dbReference type="ARBA" id="ARBA00022801"/>
    </source>
</evidence>
<dbReference type="InterPro" id="IPR004013">
    <property type="entry name" value="PHP_dom"/>
</dbReference>
<accession>A0A1I3NUA6</accession>
<evidence type="ECO:0000313" key="10">
    <source>
        <dbReference type="EMBL" id="SFJ12853.1"/>
    </source>
</evidence>
<dbReference type="EMBL" id="FORX01000001">
    <property type="protein sequence ID" value="SFJ12853.1"/>
    <property type="molecule type" value="Genomic_DNA"/>
</dbReference>
<dbReference type="AlphaFoldDB" id="A0A1I3NUA6"/>
<dbReference type="PANTHER" id="PTHR21039:SF0">
    <property type="entry name" value="HISTIDINOL-PHOSPHATASE"/>
    <property type="match status" value="1"/>
</dbReference>
<evidence type="ECO:0000256" key="7">
    <source>
        <dbReference type="ARBA" id="ARBA00049158"/>
    </source>
</evidence>
<gene>
    <name evidence="10" type="ORF">SAMN04488082_101393</name>
</gene>
<protein>
    <recommendedName>
        <fullName evidence="3 8">Histidinol-phosphatase</fullName>
        <shortName evidence="8">HolPase</shortName>
        <ecNumber evidence="3 8">3.1.3.15</ecNumber>
    </recommendedName>
</protein>
<dbReference type="STRING" id="52560.SAMN04488082_101393"/>
<dbReference type="UniPathway" id="UPA00031">
    <property type="reaction ID" value="UER00013"/>
</dbReference>
<evidence type="ECO:0000256" key="3">
    <source>
        <dbReference type="ARBA" id="ARBA00013085"/>
    </source>
</evidence>
<dbReference type="OrthoDB" id="9775255at2"/>
<evidence type="ECO:0000259" key="9">
    <source>
        <dbReference type="Pfam" id="PF02811"/>
    </source>
</evidence>
<dbReference type="GO" id="GO:0000105">
    <property type="term" value="P:L-histidine biosynthetic process"/>
    <property type="evidence" value="ECO:0007669"/>
    <property type="project" value="UniProtKB-UniRule"/>
</dbReference>
<evidence type="ECO:0000256" key="1">
    <source>
        <dbReference type="ARBA" id="ARBA00004970"/>
    </source>
</evidence>
<name>A0A1I3NUA6_9BACT</name>
<evidence type="ECO:0000256" key="4">
    <source>
        <dbReference type="ARBA" id="ARBA00022605"/>
    </source>
</evidence>
<proteinExistence type="inferred from homology"/>
<organism evidence="10 11">
    <name type="scientific">Desulfomicrobium apsheronum</name>
    <dbReference type="NCBI Taxonomy" id="52560"/>
    <lineage>
        <taxon>Bacteria</taxon>
        <taxon>Pseudomonadati</taxon>
        <taxon>Thermodesulfobacteriota</taxon>
        <taxon>Desulfovibrionia</taxon>
        <taxon>Desulfovibrionales</taxon>
        <taxon>Desulfomicrobiaceae</taxon>
        <taxon>Desulfomicrobium</taxon>
    </lineage>
</organism>
<dbReference type="InterPro" id="IPR010140">
    <property type="entry name" value="Histidinol_P_phosphatase_HisJ"/>
</dbReference>
<feature type="domain" description="PHP" evidence="9">
    <location>
        <begin position="10"/>
        <end position="213"/>
    </location>
</feature>
<dbReference type="CDD" id="cd12110">
    <property type="entry name" value="PHP_HisPPase_Hisj_like"/>
    <property type="match status" value="1"/>
</dbReference>
<keyword evidence="6 8" id="KW-0368">Histidine biosynthesis</keyword>
<evidence type="ECO:0000256" key="2">
    <source>
        <dbReference type="ARBA" id="ARBA00009152"/>
    </source>
</evidence>
<evidence type="ECO:0000313" key="11">
    <source>
        <dbReference type="Proteomes" id="UP000198635"/>
    </source>
</evidence>
<evidence type="ECO:0000256" key="6">
    <source>
        <dbReference type="ARBA" id="ARBA00023102"/>
    </source>
</evidence>
<comment type="pathway">
    <text evidence="1 8">Amino-acid biosynthesis; L-histidine biosynthesis; L-histidine from 5-phospho-alpha-D-ribose 1-diphosphate: step 8/9.</text>
</comment>
<reference evidence="11" key="1">
    <citation type="submission" date="2016-10" db="EMBL/GenBank/DDBJ databases">
        <authorList>
            <person name="Varghese N."/>
            <person name="Submissions S."/>
        </authorList>
    </citation>
    <scope>NUCLEOTIDE SEQUENCE [LARGE SCALE GENOMIC DNA]</scope>
    <source>
        <strain evidence="11">DSM 5918</strain>
    </source>
</reference>
<dbReference type="InterPro" id="IPR016195">
    <property type="entry name" value="Pol/histidinol_Pase-like"/>
</dbReference>
<comment type="similarity">
    <text evidence="2 8">Belongs to the PHP hydrolase family. HisK subfamily.</text>
</comment>
<dbReference type="Gene3D" id="3.20.20.140">
    <property type="entry name" value="Metal-dependent hydrolases"/>
    <property type="match status" value="1"/>
</dbReference>
<dbReference type="RefSeq" id="WP_092372439.1">
    <property type="nucleotide sequence ID" value="NZ_FORX01000001.1"/>
</dbReference>
<keyword evidence="4 8" id="KW-0028">Amino-acid biosynthesis</keyword>
<dbReference type="GO" id="GO:0005737">
    <property type="term" value="C:cytoplasm"/>
    <property type="evidence" value="ECO:0007669"/>
    <property type="project" value="TreeGrafter"/>
</dbReference>